<accession>A0ABY8EA22</accession>
<feature type="transmembrane region" description="Helical" evidence="2">
    <location>
        <begin position="25"/>
        <end position="50"/>
    </location>
</feature>
<feature type="coiled-coil region" evidence="1">
    <location>
        <begin position="219"/>
        <end position="253"/>
    </location>
</feature>
<evidence type="ECO:0008006" key="5">
    <source>
        <dbReference type="Google" id="ProtNLM"/>
    </source>
</evidence>
<evidence type="ECO:0000313" key="4">
    <source>
        <dbReference type="Proteomes" id="UP001222800"/>
    </source>
</evidence>
<organism evidence="3 4">
    <name type="scientific">Tepidibacter hydrothermalis</name>
    <dbReference type="NCBI Taxonomy" id="3036126"/>
    <lineage>
        <taxon>Bacteria</taxon>
        <taxon>Bacillati</taxon>
        <taxon>Bacillota</taxon>
        <taxon>Clostridia</taxon>
        <taxon>Peptostreptococcales</taxon>
        <taxon>Peptostreptococcaceae</taxon>
        <taxon>Tepidibacter</taxon>
    </lineage>
</organism>
<dbReference type="Proteomes" id="UP001222800">
    <property type="component" value="Chromosome"/>
</dbReference>
<reference evidence="3 4" key="1">
    <citation type="submission" date="2023-03" db="EMBL/GenBank/DDBJ databases">
        <title>Complete genome sequence of Tepidibacter sp. SWIR-1, isolated from a deep-sea hydrothermal vent.</title>
        <authorList>
            <person name="Li X."/>
        </authorList>
    </citation>
    <scope>NUCLEOTIDE SEQUENCE [LARGE SCALE GENOMIC DNA]</scope>
    <source>
        <strain evidence="3 4">SWIR-1</strain>
    </source>
</reference>
<feature type="transmembrane region" description="Helical" evidence="2">
    <location>
        <begin position="188"/>
        <end position="212"/>
    </location>
</feature>
<evidence type="ECO:0000256" key="2">
    <source>
        <dbReference type="SAM" id="Phobius"/>
    </source>
</evidence>
<name>A0ABY8EA22_9FIRM</name>
<feature type="transmembrane region" description="Helical" evidence="2">
    <location>
        <begin position="56"/>
        <end position="73"/>
    </location>
</feature>
<keyword evidence="2" id="KW-0472">Membrane</keyword>
<keyword evidence="2" id="KW-0812">Transmembrane</keyword>
<evidence type="ECO:0000256" key="1">
    <source>
        <dbReference type="SAM" id="Coils"/>
    </source>
</evidence>
<sequence>MIYEILHYYKRNLNTYKLVFIHIKFWYFLLLTTAFILAPIAIAICVPIIKNPLYENLFFISIFLILFALFFFINNKTKKVTYSVYDISSEEIIWNSSKVLRVIHNFKKKEMLKYLREENGEIDIVELKKLSNIASIEAENLKVKFPIIPSVFAALFISLCNNFLNWVYSTGNIKNLDEALSIFKDVSLMIFTILGLYLMLSGGFSLILNDIFNKDNQSMMNLSRLLKDICNDLEKEEARINSSQNECKNIIDRFGNILA</sequence>
<dbReference type="RefSeq" id="WP_277731727.1">
    <property type="nucleotide sequence ID" value="NZ_CP120733.1"/>
</dbReference>
<keyword evidence="4" id="KW-1185">Reference proteome</keyword>
<evidence type="ECO:0000313" key="3">
    <source>
        <dbReference type="EMBL" id="WFD09782.1"/>
    </source>
</evidence>
<keyword evidence="1" id="KW-0175">Coiled coil</keyword>
<protein>
    <recommendedName>
        <fullName evidence="5">MotA/TolQ/ExbB proton channel domain-containing protein</fullName>
    </recommendedName>
</protein>
<proteinExistence type="predicted"/>
<gene>
    <name evidence="3" type="ORF">P4S50_15495</name>
</gene>
<dbReference type="EMBL" id="CP120733">
    <property type="protein sequence ID" value="WFD09782.1"/>
    <property type="molecule type" value="Genomic_DNA"/>
</dbReference>
<keyword evidence="2" id="KW-1133">Transmembrane helix</keyword>
<feature type="transmembrane region" description="Helical" evidence="2">
    <location>
        <begin position="147"/>
        <end position="168"/>
    </location>
</feature>